<evidence type="ECO:0000313" key="2">
    <source>
        <dbReference type="EMBL" id="KAG2194885.1"/>
    </source>
</evidence>
<gene>
    <name evidence="2" type="ORF">INT46_001615</name>
</gene>
<evidence type="ECO:0000313" key="3">
    <source>
        <dbReference type="Proteomes" id="UP000650833"/>
    </source>
</evidence>
<comment type="caution">
    <text evidence="2">The sequence shown here is derived from an EMBL/GenBank/DDBJ whole genome shotgun (WGS) entry which is preliminary data.</text>
</comment>
<feature type="compositionally biased region" description="Polar residues" evidence="1">
    <location>
        <begin position="560"/>
        <end position="572"/>
    </location>
</feature>
<feature type="compositionally biased region" description="Polar residues" evidence="1">
    <location>
        <begin position="420"/>
        <end position="430"/>
    </location>
</feature>
<dbReference type="EMBL" id="JAEPRC010000559">
    <property type="protein sequence ID" value="KAG2194885.1"/>
    <property type="molecule type" value="Genomic_DNA"/>
</dbReference>
<name>A0A8H7UTD8_9FUNG</name>
<accession>A0A8H7UTD8</accession>
<evidence type="ECO:0000256" key="1">
    <source>
        <dbReference type="SAM" id="MobiDB-lite"/>
    </source>
</evidence>
<proteinExistence type="predicted"/>
<feature type="region of interest" description="Disordered" evidence="1">
    <location>
        <begin position="557"/>
        <end position="628"/>
    </location>
</feature>
<feature type="region of interest" description="Disordered" evidence="1">
    <location>
        <begin position="347"/>
        <end position="430"/>
    </location>
</feature>
<reference evidence="2" key="1">
    <citation type="submission" date="2020-12" db="EMBL/GenBank/DDBJ databases">
        <title>Metabolic potential, ecology and presence of endohyphal bacteria is reflected in genomic diversity of Mucoromycotina.</title>
        <authorList>
            <person name="Muszewska A."/>
            <person name="Okrasinska A."/>
            <person name="Steczkiewicz K."/>
            <person name="Drgas O."/>
            <person name="Orlowska M."/>
            <person name="Perlinska-Lenart U."/>
            <person name="Aleksandrzak-Piekarczyk T."/>
            <person name="Szatraj K."/>
            <person name="Zielenkiewicz U."/>
            <person name="Pilsyk S."/>
            <person name="Malc E."/>
            <person name="Mieczkowski P."/>
            <person name="Kruszewska J.S."/>
            <person name="Biernat P."/>
            <person name="Pawlowska J."/>
        </authorList>
    </citation>
    <scope>NUCLEOTIDE SEQUENCE</scope>
    <source>
        <strain evidence="2">CBS 226.32</strain>
    </source>
</reference>
<sequence>MPPSNQIRIAALSNYKLSQLTFAPPDNCTLRKTALIKNIVEIIYQHTPNEYLTTQMKRWNYFTPESLEDMTQKDVEKIIYRYSQILYSTAISLGKNSIKKEQQFLYSDYPNITAETKEMNEFDSYYTSFFSSSIFAKDTFQDELASSSEFDNDHQEDLFFLPEQLPQQQKNTKLEIAPDLSSMYQLKYPNNDNNNNEKGTSRFSWLSDTGVPTNSTLALNLANELMSLFDMEFNVDLSVPSLHDLKKLESSNGSTTSLHKMFSVNEYLSSDDEDDGNLQQELKAVQVNKVNINMTAERQLPIQQKQQQPKNKVFKLIPNLKQLGNKNSKSNSDDIISSDLFNIEPAAPTHSNFTTSHMPPHKPNYQFSHSSSSSGSDKSEQEEEEEEKEEDDDDDDEDSDDINSGTIAHEMRCNHLGSLQRVTPPSRTSSLDYRASLRDRFELSDENSSDTSSDYFNDSVDTFQVELNCSRDSAGIDSQTFKGFLNALSSIRKTKSRRSCANSIHQDIEQHHSSYTTIPSIDASFQTAVGEDPAFDTFSLNSTDKKHKNSIQKMVKCISGNGSSRHNSSDSRNLSSYHRNSSISNTSSVSAPSTTMSSSSLFSNEQTPNNKQYYRCNTKTPTSPTTFSPRVAKRDEVYTTSIISDTSSFNWVDETCQKEDFSSVRSEASSGKTMSTFFSNNNRQPQCLSRSSSTTSLGGFFKKLTTLNKKDKILQRA</sequence>
<feature type="compositionally biased region" description="Acidic residues" evidence="1">
    <location>
        <begin position="380"/>
        <end position="401"/>
    </location>
</feature>
<dbReference type="Proteomes" id="UP000650833">
    <property type="component" value="Unassembled WGS sequence"/>
</dbReference>
<feature type="compositionally biased region" description="Low complexity" evidence="1">
    <location>
        <begin position="618"/>
        <end position="628"/>
    </location>
</feature>
<protein>
    <submittedName>
        <fullName evidence="2">Uncharacterized protein</fullName>
    </submittedName>
</protein>
<feature type="compositionally biased region" description="Polar residues" evidence="1">
    <location>
        <begin position="604"/>
        <end position="617"/>
    </location>
</feature>
<keyword evidence="3" id="KW-1185">Reference proteome</keyword>
<dbReference type="OrthoDB" id="2289035at2759"/>
<organism evidence="2 3">
    <name type="scientific">Mucor plumbeus</name>
    <dbReference type="NCBI Taxonomy" id="97098"/>
    <lineage>
        <taxon>Eukaryota</taxon>
        <taxon>Fungi</taxon>
        <taxon>Fungi incertae sedis</taxon>
        <taxon>Mucoromycota</taxon>
        <taxon>Mucoromycotina</taxon>
        <taxon>Mucoromycetes</taxon>
        <taxon>Mucorales</taxon>
        <taxon>Mucorineae</taxon>
        <taxon>Mucoraceae</taxon>
        <taxon>Mucor</taxon>
    </lineage>
</organism>
<dbReference type="AlphaFoldDB" id="A0A8H7UTD8"/>
<feature type="compositionally biased region" description="Low complexity" evidence="1">
    <location>
        <begin position="573"/>
        <end position="603"/>
    </location>
</feature>